<protein>
    <recommendedName>
        <fullName evidence="6 7">Thioredoxin</fullName>
    </recommendedName>
</protein>
<evidence type="ECO:0000313" key="11">
    <source>
        <dbReference type="EMBL" id="CAA9218954.1"/>
    </source>
</evidence>
<dbReference type="PANTHER" id="PTHR45663">
    <property type="entry name" value="GEO12009P1"/>
    <property type="match status" value="1"/>
</dbReference>
<dbReference type="PROSITE" id="PS51352">
    <property type="entry name" value="THIOREDOXIN_2"/>
    <property type="match status" value="1"/>
</dbReference>
<evidence type="ECO:0000256" key="5">
    <source>
        <dbReference type="ARBA" id="ARBA00023284"/>
    </source>
</evidence>
<dbReference type="PRINTS" id="PR00421">
    <property type="entry name" value="THIOREDOXIN"/>
</dbReference>
<feature type="site" description="Contributes to redox potential value" evidence="8">
    <location>
        <position position="36"/>
    </location>
</feature>
<evidence type="ECO:0000256" key="6">
    <source>
        <dbReference type="NCBIfam" id="TIGR01068"/>
    </source>
</evidence>
<gene>
    <name evidence="11" type="ORF">AVDCRST_MAG42-478</name>
</gene>
<feature type="disulfide bond" description="Redox-active" evidence="9">
    <location>
        <begin position="34"/>
        <end position="37"/>
    </location>
</feature>
<dbReference type="Pfam" id="PF00085">
    <property type="entry name" value="Thioredoxin"/>
    <property type="match status" value="1"/>
</dbReference>
<dbReference type="InterPro" id="IPR013766">
    <property type="entry name" value="Thioredoxin_domain"/>
</dbReference>
<dbReference type="InterPro" id="IPR036249">
    <property type="entry name" value="Thioredoxin-like_sf"/>
</dbReference>
<dbReference type="GO" id="GO:0015035">
    <property type="term" value="F:protein-disulfide reductase activity"/>
    <property type="evidence" value="ECO:0007669"/>
    <property type="project" value="UniProtKB-UniRule"/>
</dbReference>
<keyword evidence="5 9" id="KW-0676">Redox-active center</keyword>
<feature type="site" description="Deprotonates C-terminal active site Cys" evidence="8">
    <location>
        <position position="28"/>
    </location>
</feature>
<sequence>MNNSGTVTLNEGNFEEEVTRSSKPVLVDFWAEWCGPCKLIAPLLDEIAKEKGDAVKVAKVDVDQNQSLSARYNIRAIPTLLFFKDGQLRDQVTGMTSKKDLLGRIEALA</sequence>
<keyword evidence="3" id="KW-0249">Electron transport</keyword>
<evidence type="ECO:0000256" key="3">
    <source>
        <dbReference type="ARBA" id="ARBA00022982"/>
    </source>
</evidence>
<dbReference type="InterPro" id="IPR017937">
    <property type="entry name" value="Thioredoxin_CS"/>
</dbReference>
<keyword evidence="2" id="KW-0813">Transport</keyword>
<evidence type="ECO:0000256" key="2">
    <source>
        <dbReference type="ARBA" id="ARBA00022448"/>
    </source>
</evidence>
<organism evidence="11">
    <name type="scientific">uncultured Chthoniobacterales bacterium</name>
    <dbReference type="NCBI Taxonomy" id="1836801"/>
    <lineage>
        <taxon>Bacteria</taxon>
        <taxon>Pseudomonadati</taxon>
        <taxon>Verrucomicrobiota</taxon>
        <taxon>Spartobacteria</taxon>
        <taxon>Chthoniobacterales</taxon>
        <taxon>environmental samples</taxon>
    </lineage>
</organism>
<feature type="active site" description="Nucleophile" evidence="8">
    <location>
        <position position="34"/>
    </location>
</feature>
<feature type="active site" description="Nucleophile" evidence="8">
    <location>
        <position position="37"/>
    </location>
</feature>
<dbReference type="InterPro" id="IPR005746">
    <property type="entry name" value="Thioredoxin"/>
</dbReference>
<dbReference type="SUPFAM" id="SSF52833">
    <property type="entry name" value="Thioredoxin-like"/>
    <property type="match status" value="1"/>
</dbReference>
<dbReference type="NCBIfam" id="TIGR01068">
    <property type="entry name" value="thioredoxin"/>
    <property type="match status" value="1"/>
</dbReference>
<evidence type="ECO:0000256" key="7">
    <source>
        <dbReference type="PIRNR" id="PIRNR000077"/>
    </source>
</evidence>
<dbReference type="EMBL" id="CADCTA010000031">
    <property type="protein sequence ID" value="CAA9218954.1"/>
    <property type="molecule type" value="Genomic_DNA"/>
</dbReference>
<dbReference type="PANTHER" id="PTHR45663:SF11">
    <property type="entry name" value="GEO12009P1"/>
    <property type="match status" value="1"/>
</dbReference>
<evidence type="ECO:0000256" key="1">
    <source>
        <dbReference type="ARBA" id="ARBA00008987"/>
    </source>
</evidence>
<evidence type="ECO:0000256" key="8">
    <source>
        <dbReference type="PIRSR" id="PIRSR000077-1"/>
    </source>
</evidence>
<dbReference type="FunFam" id="3.40.30.10:FF:000001">
    <property type="entry name" value="Thioredoxin"/>
    <property type="match status" value="1"/>
</dbReference>
<evidence type="ECO:0000256" key="4">
    <source>
        <dbReference type="ARBA" id="ARBA00023157"/>
    </source>
</evidence>
<dbReference type="GO" id="GO:0005829">
    <property type="term" value="C:cytosol"/>
    <property type="evidence" value="ECO:0007669"/>
    <property type="project" value="TreeGrafter"/>
</dbReference>
<reference evidence="11" key="1">
    <citation type="submission" date="2020-02" db="EMBL/GenBank/DDBJ databases">
        <authorList>
            <person name="Meier V. D."/>
        </authorList>
    </citation>
    <scope>NUCLEOTIDE SEQUENCE</scope>
    <source>
        <strain evidence="11">AVDCRST_MAG42</strain>
    </source>
</reference>
<dbReference type="AlphaFoldDB" id="A0A6J4HCU8"/>
<keyword evidence="4 9" id="KW-1015">Disulfide bond</keyword>
<feature type="site" description="Contributes to redox potential value" evidence="8">
    <location>
        <position position="35"/>
    </location>
</feature>
<feature type="domain" description="Thioredoxin" evidence="10">
    <location>
        <begin position="1"/>
        <end position="109"/>
    </location>
</feature>
<name>A0A6J4HCU8_9BACT</name>
<dbReference type="CDD" id="cd02947">
    <property type="entry name" value="TRX_family"/>
    <property type="match status" value="1"/>
</dbReference>
<dbReference type="PROSITE" id="PS00194">
    <property type="entry name" value="THIOREDOXIN_1"/>
    <property type="match status" value="1"/>
</dbReference>
<proteinExistence type="inferred from homology"/>
<accession>A0A6J4HCU8</accession>
<dbReference type="GO" id="GO:0045454">
    <property type="term" value="P:cell redox homeostasis"/>
    <property type="evidence" value="ECO:0007669"/>
    <property type="project" value="TreeGrafter"/>
</dbReference>
<dbReference type="PIRSF" id="PIRSF000077">
    <property type="entry name" value="Thioredoxin"/>
    <property type="match status" value="1"/>
</dbReference>
<dbReference type="Gene3D" id="3.40.30.10">
    <property type="entry name" value="Glutaredoxin"/>
    <property type="match status" value="1"/>
</dbReference>
<evidence type="ECO:0000256" key="9">
    <source>
        <dbReference type="PIRSR" id="PIRSR000077-4"/>
    </source>
</evidence>
<evidence type="ECO:0000259" key="10">
    <source>
        <dbReference type="PROSITE" id="PS51352"/>
    </source>
</evidence>
<comment type="similarity">
    <text evidence="1 7">Belongs to the thioredoxin family.</text>
</comment>